<organism evidence="2 3">
    <name type="scientific">Hyphodiscus hymeniophilus</name>
    <dbReference type="NCBI Taxonomy" id="353542"/>
    <lineage>
        <taxon>Eukaryota</taxon>
        <taxon>Fungi</taxon>
        <taxon>Dikarya</taxon>
        <taxon>Ascomycota</taxon>
        <taxon>Pezizomycotina</taxon>
        <taxon>Leotiomycetes</taxon>
        <taxon>Helotiales</taxon>
        <taxon>Hyphodiscaceae</taxon>
        <taxon>Hyphodiscus</taxon>
    </lineage>
</organism>
<dbReference type="InterPro" id="IPR016095">
    <property type="entry name" value="Ribosomal_uL1_3-a/b-sand"/>
</dbReference>
<dbReference type="AlphaFoldDB" id="A0A9P7AXT2"/>
<feature type="region of interest" description="Disordered" evidence="1">
    <location>
        <begin position="188"/>
        <end position="221"/>
    </location>
</feature>
<proteinExistence type="predicted"/>
<feature type="compositionally biased region" description="Basic residues" evidence="1">
    <location>
        <begin position="381"/>
        <end position="394"/>
    </location>
</feature>
<feature type="region of interest" description="Disordered" evidence="1">
    <location>
        <begin position="44"/>
        <end position="64"/>
    </location>
</feature>
<feature type="region of interest" description="Disordered" evidence="1">
    <location>
        <begin position="363"/>
        <end position="394"/>
    </location>
</feature>
<gene>
    <name evidence="2" type="ORF">D0Z07_4366</name>
</gene>
<accession>A0A9P7AXT2</accession>
<dbReference type="EMBL" id="VNKQ01000008">
    <property type="protein sequence ID" value="KAG0649319.1"/>
    <property type="molecule type" value="Genomic_DNA"/>
</dbReference>
<dbReference type="Proteomes" id="UP000785200">
    <property type="component" value="Unassembled WGS sequence"/>
</dbReference>
<reference evidence="2" key="1">
    <citation type="submission" date="2019-07" db="EMBL/GenBank/DDBJ databases">
        <title>Hyphodiscus hymeniophilus genome sequencing and assembly.</title>
        <authorList>
            <person name="Kramer G."/>
            <person name="Nodwell J."/>
        </authorList>
    </citation>
    <scope>NUCLEOTIDE SEQUENCE</scope>
    <source>
        <strain evidence="2">ATCC 34498</strain>
    </source>
</reference>
<dbReference type="InterPro" id="IPR028364">
    <property type="entry name" value="Ribosomal_uL1/biogenesis"/>
</dbReference>
<evidence type="ECO:0000313" key="2">
    <source>
        <dbReference type="EMBL" id="KAG0649319.1"/>
    </source>
</evidence>
<comment type="caution">
    <text evidence="2">The sequence shown here is derived from an EMBL/GenBank/DDBJ whole genome shotgun (WGS) entry which is preliminary data.</text>
</comment>
<sequence length="394" mass="43149">MATGSTALTVKAENGSPYQLNSAQVLKASSALLKRIQTTEKASSSSKTNLLAAADDEEDQSSESTPIWLNLTTKKHIIDQKRLKPSKVTVPHALNTSPTTTICLITASPQRAYKDVVASPAFPASLGARITRVVDLEHLRKKWGQYENQRKLFSEHDVFLADDRIITMLAKALGKTFYKTQAKRPVPVNLAPAAKKEDGKTIKPDKSKKGEKSQGGNPGTAKEIAAEIEKALQSALVHLSPSTNTSVKVGYSSWDAQKLTENVEAVANGLIERFVPKKWRGVKSLHVKGESTAALPIWLSDEMWVEEGDVVEEGAITANTGKKRKLGNAEKVEEGVKKEKKQKLLESNDDNLDKEIKLRKEKLKKQKADAAVDDEDNVPKATKKPKKSKVKVDA</sequence>
<feature type="compositionally biased region" description="Basic and acidic residues" evidence="1">
    <location>
        <begin position="327"/>
        <end position="351"/>
    </location>
</feature>
<evidence type="ECO:0000256" key="1">
    <source>
        <dbReference type="SAM" id="MobiDB-lite"/>
    </source>
</evidence>
<dbReference type="Gene3D" id="3.40.50.790">
    <property type="match status" value="1"/>
</dbReference>
<dbReference type="SUPFAM" id="SSF56808">
    <property type="entry name" value="Ribosomal protein L1"/>
    <property type="match status" value="1"/>
</dbReference>
<dbReference type="InterPro" id="IPR023674">
    <property type="entry name" value="Ribosomal_uL1-like"/>
</dbReference>
<feature type="region of interest" description="Disordered" evidence="1">
    <location>
        <begin position="322"/>
        <end position="351"/>
    </location>
</feature>
<keyword evidence="3" id="KW-1185">Reference proteome</keyword>
<feature type="compositionally biased region" description="Basic and acidic residues" evidence="1">
    <location>
        <begin position="194"/>
        <end position="212"/>
    </location>
</feature>
<protein>
    <submittedName>
        <fullName evidence="2">Ribosome biogenesis</fullName>
    </submittedName>
</protein>
<dbReference type="CDD" id="cd00403">
    <property type="entry name" value="Ribosomal_L1"/>
    <property type="match status" value="1"/>
</dbReference>
<dbReference type="Pfam" id="PF00687">
    <property type="entry name" value="Ribosomal_L1"/>
    <property type="match status" value="1"/>
</dbReference>
<evidence type="ECO:0000313" key="3">
    <source>
        <dbReference type="Proteomes" id="UP000785200"/>
    </source>
</evidence>
<dbReference type="OrthoDB" id="10251727at2759"/>
<name>A0A9P7AXT2_9HELO</name>